<sequence length="85" mass="9863">MNVYAEWFLILLTWLAPVAPEPGVEATPIVIPLYRQEIPRKSESHCESTIKRLKRGWIKLPPDDPFKYALDCQLNPNFKPKGERT</sequence>
<organism evidence="1">
    <name type="scientific">marine sediment metagenome</name>
    <dbReference type="NCBI Taxonomy" id="412755"/>
    <lineage>
        <taxon>unclassified sequences</taxon>
        <taxon>metagenomes</taxon>
        <taxon>ecological metagenomes</taxon>
    </lineage>
</organism>
<dbReference type="AlphaFoldDB" id="A0A0F9DAL0"/>
<proteinExistence type="predicted"/>
<comment type="caution">
    <text evidence="1">The sequence shown here is derived from an EMBL/GenBank/DDBJ whole genome shotgun (WGS) entry which is preliminary data.</text>
</comment>
<accession>A0A0F9DAL0</accession>
<reference evidence="1" key="1">
    <citation type="journal article" date="2015" name="Nature">
        <title>Complex archaea that bridge the gap between prokaryotes and eukaryotes.</title>
        <authorList>
            <person name="Spang A."/>
            <person name="Saw J.H."/>
            <person name="Jorgensen S.L."/>
            <person name="Zaremba-Niedzwiedzka K."/>
            <person name="Martijn J."/>
            <person name="Lind A.E."/>
            <person name="van Eijk R."/>
            <person name="Schleper C."/>
            <person name="Guy L."/>
            <person name="Ettema T.J."/>
        </authorList>
    </citation>
    <scope>NUCLEOTIDE SEQUENCE</scope>
</reference>
<gene>
    <name evidence="1" type="ORF">LCGC14_2222350</name>
</gene>
<evidence type="ECO:0000313" key="1">
    <source>
        <dbReference type="EMBL" id="KKL58738.1"/>
    </source>
</evidence>
<dbReference type="EMBL" id="LAZR01029718">
    <property type="protein sequence ID" value="KKL58738.1"/>
    <property type="molecule type" value="Genomic_DNA"/>
</dbReference>
<name>A0A0F9DAL0_9ZZZZ</name>
<protein>
    <submittedName>
        <fullName evidence="1">Uncharacterized protein</fullName>
    </submittedName>
</protein>